<dbReference type="EMBL" id="JADPMR010000004">
    <property type="protein sequence ID" value="MBF9002190.1"/>
    <property type="molecule type" value="Genomic_DNA"/>
</dbReference>
<name>A0ABS0GIC5_9VIBR</name>
<evidence type="ECO:0000256" key="4">
    <source>
        <dbReference type="ARBA" id="ARBA00022519"/>
    </source>
</evidence>
<evidence type="ECO:0000256" key="11">
    <source>
        <dbReference type="ARBA" id="ARBA00022989"/>
    </source>
</evidence>
<organism evidence="18 19">
    <name type="scientific">Vibrio nitrifigilis</name>
    <dbReference type="NCBI Taxonomy" id="2789781"/>
    <lineage>
        <taxon>Bacteria</taxon>
        <taxon>Pseudomonadati</taxon>
        <taxon>Pseudomonadota</taxon>
        <taxon>Gammaproteobacteria</taxon>
        <taxon>Vibrionales</taxon>
        <taxon>Vibrionaceae</taxon>
        <taxon>Vibrio</taxon>
    </lineage>
</organism>
<dbReference type="SMART" id="SM00304">
    <property type="entry name" value="HAMP"/>
    <property type="match status" value="1"/>
</dbReference>
<keyword evidence="10 14" id="KW-0067">ATP-binding</keyword>
<dbReference type="Pfam" id="PF02518">
    <property type="entry name" value="HATPase_c"/>
    <property type="match status" value="1"/>
</dbReference>
<dbReference type="InterPro" id="IPR003660">
    <property type="entry name" value="HAMP_dom"/>
</dbReference>
<dbReference type="SUPFAM" id="SSF158472">
    <property type="entry name" value="HAMP domain-like"/>
    <property type="match status" value="1"/>
</dbReference>
<evidence type="ECO:0000256" key="3">
    <source>
        <dbReference type="ARBA" id="ARBA00022475"/>
    </source>
</evidence>
<proteinExistence type="predicted"/>
<evidence type="ECO:0000259" key="17">
    <source>
        <dbReference type="PROSITE" id="PS50885"/>
    </source>
</evidence>
<dbReference type="Gene3D" id="3.30.565.10">
    <property type="entry name" value="Histidine kinase-like ATPase, C-terminal domain"/>
    <property type="match status" value="1"/>
</dbReference>
<feature type="domain" description="HAMP" evidence="17">
    <location>
        <begin position="188"/>
        <end position="240"/>
    </location>
</feature>
<keyword evidence="3 14" id="KW-1003">Cell membrane</keyword>
<evidence type="ECO:0000256" key="8">
    <source>
        <dbReference type="ARBA" id="ARBA00022741"/>
    </source>
</evidence>
<evidence type="ECO:0000256" key="9">
    <source>
        <dbReference type="ARBA" id="ARBA00022777"/>
    </source>
</evidence>
<dbReference type="SUPFAM" id="SSF55874">
    <property type="entry name" value="ATPase domain of HSP90 chaperone/DNA topoisomerase II/histidine kinase"/>
    <property type="match status" value="1"/>
</dbReference>
<comment type="catalytic activity">
    <reaction evidence="1 14">
        <text>ATP + protein L-histidine = ADP + protein N-phospho-L-histidine.</text>
        <dbReference type="EC" id="2.7.13.3"/>
    </reaction>
</comment>
<dbReference type="Pfam" id="PF00672">
    <property type="entry name" value="HAMP"/>
    <property type="match status" value="1"/>
</dbReference>
<dbReference type="InterPro" id="IPR029095">
    <property type="entry name" value="NarX-like_N"/>
</dbReference>
<dbReference type="CDD" id="cd06225">
    <property type="entry name" value="HAMP"/>
    <property type="match status" value="1"/>
</dbReference>
<sequence length="593" mass="67513">MPKLSRSIVMKITAIMVSLILMAFVSIFSSMYMSQISEYDGKTINLSGSLRMMSYRITTQVTLLQSEDSPENRHKVQQLIQQFETLFNDPVLKKDFIRFHQVTIKDEYDQVAHTWNQEIKPTLANANAQFQLGPFLPKLESFVQSIDRLVYGYQKVLEERLQELKIIQTITLTITLGLILLSIYSIHKYIARPLRELTDVAESSSQGDWSQRCLVHRDDELGLLAKTINKANQSMQSIHQDLEQRIAEKTQALSQSNQMLTFLYNVAQQVNQSHYGQLDFEVILQQLSAVSQLNNLELTLFTSQPELPYHQVLIGSELGNSASNQTVHFPIERNDNHYGDIRVFTQSPMANWQRDLVESLVDQLGIALSFSNQLNQERRIALLSERNIIARELHDSLAQSLSYLKFQVACIEKGIEKEPVSERVTTPVYELKEGVVSAYRQLRELLTTFRLQIDSGGLQAALSDTVQTLAKHSAMQIQLHYDCRHVPFEPNEEIHLLQITKEAVQNAVKHSQGSHITISLTENEEKNVVLLVQDDGIGFTQTERVLNHYGTEIMQERCHSLKGTLAINTLPDGGTEVSLVFTPNYLNNNKELG</sequence>
<evidence type="ECO:0000256" key="6">
    <source>
        <dbReference type="ARBA" id="ARBA00022679"/>
    </source>
</evidence>
<keyword evidence="5" id="KW-0597">Phosphoprotein</keyword>
<keyword evidence="7 16" id="KW-0812">Transmembrane</keyword>
<dbReference type="PIRSF" id="PIRSF003167">
    <property type="entry name" value="STHK_NarX/NarQ"/>
    <property type="match status" value="1"/>
</dbReference>
<keyword evidence="9 14" id="KW-0418">Kinase</keyword>
<evidence type="ECO:0000256" key="5">
    <source>
        <dbReference type="ARBA" id="ARBA00022553"/>
    </source>
</evidence>
<feature type="transmembrane region" description="Helical" evidence="16">
    <location>
        <begin position="12"/>
        <end position="33"/>
    </location>
</feature>
<dbReference type="RefSeq" id="WP_196124171.1">
    <property type="nucleotide sequence ID" value="NZ_JADPMR010000004.1"/>
</dbReference>
<keyword evidence="6 14" id="KW-0808">Transferase</keyword>
<protein>
    <recommendedName>
        <fullName evidence="14">Sensor protein</fullName>
        <ecNumber evidence="14">2.7.13.3</ecNumber>
    </recommendedName>
</protein>
<dbReference type="PANTHER" id="PTHR24421:SF10">
    <property type="entry name" value="NITRATE_NITRITE SENSOR PROTEIN NARQ"/>
    <property type="match status" value="1"/>
</dbReference>
<dbReference type="InterPro" id="IPR036890">
    <property type="entry name" value="HATPase_C_sf"/>
</dbReference>
<evidence type="ECO:0000256" key="14">
    <source>
        <dbReference type="PIRNR" id="PIRNR003167"/>
    </source>
</evidence>
<evidence type="ECO:0000313" key="18">
    <source>
        <dbReference type="EMBL" id="MBF9002190.1"/>
    </source>
</evidence>
<feature type="coiled-coil region" evidence="15">
    <location>
        <begin position="232"/>
        <end position="259"/>
    </location>
</feature>
<dbReference type="Proteomes" id="UP000597206">
    <property type="component" value="Unassembled WGS sequence"/>
</dbReference>
<evidence type="ECO:0000256" key="10">
    <source>
        <dbReference type="ARBA" id="ARBA00022840"/>
    </source>
</evidence>
<keyword evidence="15" id="KW-0175">Coiled coil</keyword>
<dbReference type="CDD" id="cd16917">
    <property type="entry name" value="HATPase_UhpB-NarQ-NarX-like"/>
    <property type="match status" value="1"/>
</dbReference>
<reference evidence="18 19" key="1">
    <citation type="submission" date="2020-11" db="EMBL/GenBank/DDBJ databases">
        <title>Vibrio nitrifigilis sp. nov., a marine nitrogen-fixing bacterium isolated from the lagoon sediment of an islet inside an atoll.</title>
        <authorList>
            <person name="Wang L.-T."/>
            <person name="Shieh W.Y."/>
        </authorList>
    </citation>
    <scope>NUCLEOTIDE SEQUENCE [LARGE SCALE GENOMIC DNA]</scope>
    <source>
        <strain evidence="18 19">NFV-1</strain>
    </source>
</reference>
<dbReference type="InterPro" id="IPR011712">
    <property type="entry name" value="Sig_transdc_His_kin_sub3_dim/P"/>
</dbReference>
<dbReference type="SMART" id="SM00387">
    <property type="entry name" value="HATPase_c"/>
    <property type="match status" value="1"/>
</dbReference>
<dbReference type="Pfam" id="PF07730">
    <property type="entry name" value="HisKA_3"/>
    <property type="match status" value="1"/>
</dbReference>
<comment type="subcellular location">
    <subcellularLocation>
        <location evidence="2">Cell inner membrane</location>
        <topology evidence="2">Multi-pass membrane protein</topology>
    </subcellularLocation>
</comment>
<evidence type="ECO:0000256" key="7">
    <source>
        <dbReference type="ARBA" id="ARBA00022692"/>
    </source>
</evidence>
<gene>
    <name evidence="18" type="ORF">I1A42_17110</name>
</gene>
<dbReference type="Pfam" id="PF13675">
    <property type="entry name" value="PilJ"/>
    <property type="match status" value="1"/>
</dbReference>
<keyword evidence="12 14" id="KW-0902">Two-component regulatory system</keyword>
<evidence type="ECO:0000256" key="16">
    <source>
        <dbReference type="SAM" id="Phobius"/>
    </source>
</evidence>
<dbReference type="Gene3D" id="1.20.120.960">
    <property type="entry name" value="Histidine kinase NarX, sensor domain"/>
    <property type="match status" value="1"/>
</dbReference>
<evidence type="ECO:0000256" key="15">
    <source>
        <dbReference type="SAM" id="Coils"/>
    </source>
</evidence>
<keyword evidence="19" id="KW-1185">Reference proteome</keyword>
<dbReference type="Gene3D" id="1.20.5.1930">
    <property type="match status" value="1"/>
</dbReference>
<dbReference type="InterPro" id="IPR042295">
    <property type="entry name" value="NarX-like_N_sf"/>
</dbReference>
<dbReference type="PANTHER" id="PTHR24421">
    <property type="entry name" value="NITRATE/NITRITE SENSOR PROTEIN NARX-RELATED"/>
    <property type="match status" value="1"/>
</dbReference>
<dbReference type="CDD" id="cd19408">
    <property type="entry name" value="NarX_NarQ_sensor"/>
    <property type="match status" value="1"/>
</dbReference>
<dbReference type="InterPro" id="IPR003594">
    <property type="entry name" value="HATPase_dom"/>
</dbReference>
<dbReference type="InterPro" id="IPR016380">
    <property type="entry name" value="Sig_transdc_His_kin_NarX/NarQ"/>
</dbReference>
<evidence type="ECO:0000256" key="1">
    <source>
        <dbReference type="ARBA" id="ARBA00000085"/>
    </source>
</evidence>
<keyword evidence="11 16" id="KW-1133">Transmembrane helix</keyword>
<evidence type="ECO:0000256" key="2">
    <source>
        <dbReference type="ARBA" id="ARBA00004429"/>
    </source>
</evidence>
<keyword evidence="4 14" id="KW-0997">Cell inner membrane</keyword>
<accession>A0ABS0GIC5</accession>
<dbReference type="EC" id="2.7.13.3" evidence="14"/>
<evidence type="ECO:0000256" key="13">
    <source>
        <dbReference type="ARBA" id="ARBA00023136"/>
    </source>
</evidence>
<dbReference type="InterPro" id="IPR050482">
    <property type="entry name" value="Sensor_HK_TwoCompSys"/>
</dbReference>
<evidence type="ECO:0000256" key="12">
    <source>
        <dbReference type="ARBA" id="ARBA00023012"/>
    </source>
</evidence>
<comment type="caution">
    <text evidence="18">The sequence shown here is derived from an EMBL/GenBank/DDBJ whole genome shotgun (WGS) entry which is preliminary data.</text>
</comment>
<evidence type="ECO:0000313" key="19">
    <source>
        <dbReference type="Proteomes" id="UP000597206"/>
    </source>
</evidence>
<keyword evidence="8 14" id="KW-0547">Nucleotide-binding</keyword>
<dbReference type="Gene3D" id="6.10.340.10">
    <property type="match status" value="1"/>
</dbReference>
<keyword evidence="13 14" id="KW-0472">Membrane</keyword>
<dbReference type="PROSITE" id="PS50885">
    <property type="entry name" value="HAMP"/>
    <property type="match status" value="1"/>
</dbReference>